<reference evidence="4 5" key="1">
    <citation type="submission" date="2020-08" db="EMBL/GenBank/DDBJ databases">
        <authorList>
            <person name="Hejnol A."/>
        </authorList>
    </citation>
    <scope>NUCLEOTIDE SEQUENCE [LARGE SCALE GENOMIC DNA]</scope>
</reference>
<keyword evidence="1" id="KW-0677">Repeat</keyword>
<dbReference type="AlphaFoldDB" id="A0A7I8V8H7"/>
<proteinExistence type="predicted"/>
<comment type="caution">
    <text evidence="4">The sequence shown here is derived from an EMBL/GenBank/DDBJ whole genome shotgun (WGS) entry which is preliminary data.</text>
</comment>
<keyword evidence="2 3" id="KW-0040">ANK repeat</keyword>
<dbReference type="Gene3D" id="1.25.40.20">
    <property type="entry name" value="Ankyrin repeat-containing domain"/>
    <property type="match status" value="3"/>
</dbReference>
<dbReference type="PANTHER" id="PTHR24198">
    <property type="entry name" value="ANKYRIN REPEAT AND PROTEIN KINASE DOMAIN-CONTAINING PROTEIN"/>
    <property type="match status" value="1"/>
</dbReference>
<gene>
    <name evidence="4" type="ORF">DGYR_LOCUS1658</name>
</gene>
<sequence length="676" mass="78923">MAGEMRQLENTPIGNTILSGDYKLLKDVLSSGEDPHYKDRKGNTYLHLASTRNSTYILQILAATLKIDVNGRNKHGFTALHVSALYCQTCIVQDLICIGVDPTIKDNRGQTADMLTDNIYWLQTYNKYYPGLRQAIQDYDLDKVYFLIDSWCSIDAKLSLHGLQMRQYAATQKHHDIGLYFDKMKPTLMAINAVFELNYDKLKEALHNKTLCKINFIRKGVYKQTILQHAIRIGDERIVKMLIEAGSHTNIFVHVKDYFKGPLIFEAFHSSPKILELLLKNCKSFEERDERGRNCLLYLLDLEYNDSNIKYWIRNSDISVRDYTGSSCKDVARLTRRFKIEEEINRQIVYLLRTSNTKELKRLAINCFEDFRFHYEGRDTWLIAHGNKDRESLRFLMWFDHFKKTRQNFHTSIKTNDIIKFQEIIKSKCDSDESDDEIYTQYTDTTDLIQAKDHGGRNCLHLSILFERKDMAETILELSPTIINSTDNLNRTPLHYAAYLKNNDLVTFLRGKNANSLCEDANWNSCENLEKNWTFKQSENFCNTERKAHYGFEKELYYLSIHEDLLRIINDPFKSIRHFNNYLKKLKIKVSDIPNVLMKQNQQILTKLDNLLMSAINNGKEDVALRLLSIGYDPHVSEEFKTENGEVVLKNSYERALDQNMIEVGKVLEKKLNISK</sequence>
<dbReference type="InterPro" id="IPR036770">
    <property type="entry name" value="Ankyrin_rpt-contain_sf"/>
</dbReference>
<evidence type="ECO:0000256" key="1">
    <source>
        <dbReference type="ARBA" id="ARBA00022737"/>
    </source>
</evidence>
<dbReference type="Proteomes" id="UP000549394">
    <property type="component" value="Unassembled WGS sequence"/>
</dbReference>
<dbReference type="OrthoDB" id="432281at2759"/>
<keyword evidence="5" id="KW-1185">Reference proteome</keyword>
<evidence type="ECO:0000313" key="5">
    <source>
        <dbReference type="Proteomes" id="UP000549394"/>
    </source>
</evidence>
<dbReference type="InterPro" id="IPR002110">
    <property type="entry name" value="Ankyrin_rpt"/>
</dbReference>
<evidence type="ECO:0000256" key="2">
    <source>
        <dbReference type="ARBA" id="ARBA00023043"/>
    </source>
</evidence>
<organism evidence="4 5">
    <name type="scientific">Dimorphilus gyrociliatus</name>
    <dbReference type="NCBI Taxonomy" id="2664684"/>
    <lineage>
        <taxon>Eukaryota</taxon>
        <taxon>Metazoa</taxon>
        <taxon>Spiralia</taxon>
        <taxon>Lophotrochozoa</taxon>
        <taxon>Annelida</taxon>
        <taxon>Polychaeta</taxon>
        <taxon>Polychaeta incertae sedis</taxon>
        <taxon>Dinophilidae</taxon>
        <taxon>Dimorphilus</taxon>
    </lineage>
</organism>
<dbReference type="SMART" id="SM00248">
    <property type="entry name" value="ANK"/>
    <property type="match status" value="8"/>
</dbReference>
<dbReference type="PROSITE" id="PS50088">
    <property type="entry name" value="ANK_REPEAT"/>
    <property type="match status" value="1"/>
</dbReference>
<dbReference type="PANTHER" id="PTHR24198:SF165">
    <property type="entry name" value="ANKYRIN REPEAT-CONTAINING PROTEIN-RELATED"/>
    <property type="match status" value="1"/>
</dbReference>
<evidence type="ECO:0000256" key="3">
    <source>
        <dbReference type="PROSITE-ProRule" id="PRU00023"/>
    </source>
</evidence>
<accession>A0A7I8V8H7</accession>
<dbReference type="SUPFAM" id="SSF48403">
    <property type="entry name" value="Ankyrin repeat"/>
    <property type="match status" value="2"/>
</dbReference>
<protein>
    <submittedName>
        <fullName evidence="4">DgyrCDS1741</fullName>
    </submittedName>
</protein>
<name>A0A7I8V8H7_9ANNE</name>
<evidence type="ECO:0000313" key="4">
    <source>
        <dbReference type="EMBL" id="CAD5112530.1"/>
    </source>
</evidence>
<dbReference type="EMBL" id="CAJFCJ010000002">
    <property type="protein sequence ID" value="CAD5112530.1"/>
    <property type="molecule type" value="Genomic_DNA"/>
</dbReference>
<feature type="repeat" description="ANK" evidence="3">
    <location>
        <begin position="75"/>
        <end position="107"/>
    </location>
</feature>
<dbReference type="Pfam" id="PF12796">
    <property type="entry name" value="Ank_2"/>
    <property type="match status" value="2"/>
</dbReference>